<evidence type="ECO:0000259" key="1">
    <source>
        <dbReference type="Pfam" id="PF03129"/>
    </source>
</evidence>
<feature type="non-terminal residue" evidence="2">
    <location>
        <position position="1"/>
    </location>
</feature>
<feature type="domain" description="Anticodon-binding" evidence="1">
    <location>
        <begin position="1"/>
        <end position="42"/>
    </location>
</feature>
<accession>X1SDI5</accession>
<dbReference type="EMBL" id="BARW01011434">
    <property type="protein sequence ID" value="GAI73455.1"/>
    <property type="molecule type" value="Genomic_DNA"/>
</dbReference>
<comment type="caution">
    <text evidence="2">The sequence shown here is derived from an EMBL/GenBank/DDBJ whole genome shotgun (WGS) entry which is preliminary data.</text>
</comment>
<dbReference type="SUPFAM" id="SSF52954">
    <property type="entry name" value="Class II aaRS ABD-related"/>
    <property type="match status" value="1"/>
</dbReference>
<organism evidence="2">
    <name type="scientific">marine sediment metagenome</name>
    <dbReference type="NCBI Taxonomy" id="412755"/>
    <lineage>
        <taxon>unclassified sequences</taxon>
        <taxon>metagenomes</taxon>
        <taxon>ecological metagenomes</taxon>
    </lineage>
</organism>
<dbReference type="InterPro" id="IPR004154">
    <property type="entry name" value="Anticodon-bd"/>
</dbReference>
<dbReference type="AlphaFoldDB" id="X1SDI5"/>
<dbReference type="InterPro" id="IPR036621">
    <property type="entry name" value="Anticodon-bd_dom_sf"/>
</dbReference>
<dbReference type="Pfam" id="PF03129">
    <property type="entry name" value="HGTP_anticodon"/>
    <property type="match status" value="1"/>
</dbReference>
<name>X1SDI5_9ZZZZ</name>
<proteinExistence type="predicted"/>
<sequence>VEIALILGQKEALEGSIIIRDMKSGAQETIPFDKVIKEVKKRLK</sequence>
<evidence type="ECO:0000313" key="2">
    <source>
        <dbReference type="EMBL" id="GAI73455.1"/>
    </source>
</evidence>
<dbReference type="Gene3D" id="3.40.50.800">
    <property type="entry name" value="Anticodon-binding domain"/>
    <property type="match status" value="1"/>
</dbReference>
<gene>
    <name evidence="2" type="ORF">S12H4_22053</name>
</gene>
<protein>
    <recommendedName>
        <fullName evidence="1">Anticodon-binding domain-containing protein</fullName>
    </recommendedName>
</protein>
<reference evidence="2" key="1">
    <citation type="journal article" date="2014" name="Front. Microbiol.">
        <title>High frequency of phylogenetically diverse reductive dehalogenase-homologous genes in deep subseafloor sedimentary metagenomes.</title>
        <authorList>
            <person name="Kawai M."/>
            <person name="Futagami T."/>
            <person name="Toyoda A."/>
            <person name="Takaki Y."/>
            <person name="Nishi S."/>
            <person name="Hori S."/>
            <person name="Arai W."/>
            <person name="Tsubouchi T."/>
            <person name="Morono Y."/>
            <person name="Uchiyama I."/>
            <person name="Ito T."/>
            <person name="Fujiyama A."/>
            <person name="Inagaki F."/>
            <person name="Takami H."/>
        </authorList>
    </citation>
    <scope>NUCLEOTIDE SEQUENCE</scope>
    <source>
        <strain evidence="2">Expedition CK06-06</strain>
    </source>
</reference>